<reference evidence="10" key="1">
    <citation type="submission" date="2020-08" db="EMBL/GenBank/DDBJ databases">
        <title>Genome public.</title>
        <authorList>
            <person name="Liu C."/>
            <person name="Sun Q."/>
        </authorList>
    </citation>
    <scope>NUCLEOTIDE SEQUENCE</scope>
    <source>
        <strain evidence="10">NSJ-33</strain>
    </source>
</reference>
<dbReference type="PANTHER" id="PTHR43394:SF1">
    <property type="entry name" value="ATP-BINDING CASSETTE SUB-FAMILY B MEMBER 10, MITOCHONDRIAL"/>
    <property type="match status" value="1"/>
</dbReference>
<dbReference type="SMART" id="SM00382">
    <property type="entry name" value="AAA"/>
    <property type="match status" value="1"/>
</dbReference>
<name>A0A926E2Y4_9FIRM</name>
<keyword evidence="5 7" id="KW-1133">Transmembrane helix</keyword>
<dbReference type="Pfam" id="PF00664">
    <property type="entry name" value="ABC_membrane"/>
    <property type="match status" value="1"/>
</dbReference>
<dbReference type="InterPro" id="IPR011527">
    <property type="entry name" value="ABC1_TM_dom"/>
</dbReference>
<evidence type="ECO:0000313" key="10">
    <source>
        <dbReference type="EMBL" id="MBC8559267.1"/>
    </source>
</evidence>
<dbReference type="InterPro" id="IPR017871">
    <property type="entry name" value="ABC_transporter-like_CS"/>
</dbReference>
<comment type="caution">
    <text evidence="10">The sequence shown here is derived from an EMBL/GenBank/DDBJ whole genome shotgun (WGS) entry which is preliminary data.</text>
</comment>
<keyword evidence="4 10" id="KW-0067">ATP-binding</keyword>
<dbReference type="PROSITE" id="PS50929">
    <property type="entry name" value="ABC_TM1F"/>
    <property type="match status" value="1"/>
</dbReference>
<dbReference type="Gene3D" id="1.20.1560.10">
    <property type="entry name" value="ABC transporter type 1, transmembrane domain"/>
    <property type="match status" value="1"/>
</dbReference>
<dbReference type="AlphaFoldDB" id="A0A926E2Y4"/>
<evidence type="ECO:0000256" key="7">
    <source>
        <dbReference type="SAM" id="Phobius"/>
    </source>
</evidence>
<dbReference type="GO" id="GO:0005886">
    <property type="term" value="C:plasma membrane"/>
    <property type="evidence" value="ECO:0007669"/>
    <property type="project" value="UniProtKB-SubCell"/>
</dbReference>
<dbReference type="SUPFAM" id="SSF90123">
    <property type="entry name" value="ABC transporter transmembrane region"/>
    <property type="match status" value="1"/>
</dbReference>
<dbReference type="Proteomes" id="UP000610760">
    <property type="component" value="Unassembled WGS sequence"/>
</dbReference>
<evidence type="ECO:0000256" key="3">
    <source>
        <dbReference type="ARBA" id="ARBA00022741"/>
    </source>
</evidence>
<comment type="subcellular location">
    <subcellularLocation>
        <location evidence="1">Cell membrane</location>
        <topology evidence="1">Multi-pass membrane protein</topology>
    </subcellularLocation>
</comment>
<dbReference type="InterPro" id="IPR027417">
    <property type="entry name" value="P-loop_NTPase"/>
</dbReference>
<feature type="domain" description="ABC transmembrane type-1" evidence="9">
    <location>
        <begin position="34"/>
        <end position="309"/>
    </location>
</feature>
<keyword evidence="3" id="KW-0547">Nucleotide-binding</keyword>
<dbReference type="Gene3D" id="3.40.50.300">
    <property type="entry name" value="P-loop containing nucleotide triphosphate hydrolases"/>
    <property type="match status" value="1"/>
</dbReference>
<keyword evidence="2 7" id="KW-0812">Transmembrane</keyword>
<protein>
    <submittedName>
        <fullName evidence="10">ABC transporter ATP-binding protein</fullName>
    </submittedName>
</protein>
<dbReference type="InterPro" id="IPR003439">
    <property type="entry name" value="ABC_transporter-like_ATP-bd"/>
</dbReference>
<evidence type="ECO:0000259" key="9">
    <source>
        <dbReference type="PROSITE" id="PS50929"/>
    </source>
</evidence>
<proteinExistence type="predicted"/>
<feature type="transmembrane region" description="Helical" evidence="7">
    <location>
        <begin position="257"/>
        <end position="278"/>
    </location>
</feature>
<evidence type="ECO:0000256" key="1">
    <source>
        <dbReference type="ARBA" id="ARBA00004651"/>
    </source>
</evidence>
<accession>A0A926E2Y4</accession>
<feature type="transmembrane region" description="Helical" evidence="7">
    <location>
        <begin position="32"/>
        <end position="54"/>
    </location>
</feature>
<feature type="transmembrane region" description="Helical" evidence="7">
    <location>
        <begin position="172"/>
        <end position="190"/>
    </location>
</feature>
<feature type="domain" description="ABC transporter" evidence="8">
    <location>
        <begin position="353"/>
        <end position="596"/>
    </location>
</feature>
<feature type="transmembrane region" description="Helical" evidence="7">
    <location>
        <begin position="146"/>
        <end position="166"/>
    </location>
</feature>
<feature type="transmembrane region" description="Helical" evidence="7">
    <location>
        <begin position="74"/>
        <end position="96"/>
    </location>
</feature>
<evidence type="ECO:0000259" key="8">
    <source>
        <dbReference type="PROSITE" id="PS50893"/>
    </source>
</evidence>
<dbReference type="PROSITE" id="PS00211">
    <property type="entry name" value="ABC_TRANSPORTER_1"/>
    <property type="match status" value="1"/>
</dbReference>
<dbReference type="SUPFAM" id="SSF52540">
    <property type="entry name" value="P-loop containing nucleoside triphosphate hydrolases"/>
    <property type="match status" value="1"/>
</dbReference>
<dbReference type="PANTHER" id="PTHR43394">
    <property type="entry name" value="ATP-DEPENDENT PERMEASE MDL1, MITOCHONDRIAL"/>
    <property type="match status" value="1"/>
</dbReference>
<dbReference type="PROSITE" id="PS50893">
    <property type="entry name" value="ABC_TRANSPORTER_2"/>
    <property type="match status" value="1"/>
</dbReference>
<dbReference type="InterPro" id="IPR036640">
    <property type="entry name" value="ABC1_TM_sf"/>
</dbReference>
<keyword evidence="11" id="KW-1185">Reference proteome</keyword>
<evidence type="ECO:0000313" key="11">
    <source>
        <dbReference type="Proteomes" id="UP000610760"/>
    </source>
</evidence>
<keyword evidence="6 7" id="KW-0472">Membrane</keyword>
<dbReference type="InterPro" id="IPR039421">
    <property type="entry name" value="Type_1_exporter"/>
</dbReference>
<dbReference type="GO" id="GO:0015421">
    <property type="term" value="F:ABC-type oligopeptide transporter activity"/>
    <property type="evidence" value="ECO:0007669"/>
    <property type="project" value="TreeGrafter"/>
</dbReference>
<evidence type="ECO:0000256" key="5">
    <source>
        <dbReference type="ARBA" id="ARBA00022989"/>
    </source>
</evidence>
<gene>
    <name evidence="10" type="ORF">H8710_04195</name>
</gene>
<sequence length="602" mass="68827">MNPYYEKMFSQRITIATVFKTYLRTSPIKTSFYLFFNFILGIVPIFTILVNAQFINYALKIVGEPSVLPSAIRYAVFIILLMIVIEIGPNINNILLASMNQKVQYHLEESIINKVAALEYKDIENTKTLDLINRISQNPEELFTNILKNIVNIVIFILSCIGPLMIMFINSWISGLAAFILIIPFAYFAIKSGRVTYEARIEVTQKRRTYQYLSTILSERESTKERTLFGYGDAINEKYKNDFEAARKVELRPRIKWYLKSGSGGILSVLLTIIVMLSLLNPVLGGQIEIGMFTSLITYFASFVLRLSWELPDLLYNFTRNREIAKDLTKFSQLKIDKRLLAVPEKNQPFDSLEFKNVTFCYPGTTHPILKDLSFYMEKGKHYAFVGENGVGKTTITKLITGLYSDFTGQILINGKDIRQLTPAHKKGIFVEQYQDYARYSISLMENISIGDVQHMEDAAFEEKIKNVIQEVGLTAVLSKLPEGLDTRLGKIDNDSIDLSGGEWQRVAMARTAISPAPFKILDEPTAALDPIQENYVYRQFMQMHKNSTTLLISHRLGSVKNADVIFVLSQGRVIQMGNHEQLIGEDGLYRTMYEKQKEWYI</sequence>
<evidence type="ECO:0000256" key="2">
    <source>
        <dbReference type="ARBA" id="ARBA00022692"/>
    </source>
</evidence>
<dbReference type="EMBL" id="JACRSV010000001">
    <property type="protein sequence ID" value="MBC8559267.1"/>
    <property type="molecule type" value="Genomic_DNA"/>
</dbReference>
<organism evidence="10 11">
    <name type="scientific">Fumia xinanensis</name>
    <dbReference type="NCBI Taxonomy" id="2763659"/>
    <lineage>
        <taxon>Bacteria</taxon>
        <taxon>Bacillati</taxon>
        <taxon>Bacillota</taxon>
        <taxon>Clostridia</taxon>
        <taxon>Eubacteriales</taxon>
        <taxon>Oscillospiraceae</taxon>
        <taxon>Fumia</taxon>
    </lineage>
</organism>
<dbReference type="GO" id="GO:0005524">
    <property type="term" value="F:ATP binding"/>
    <property type="evidence" value="ECO:0007669"/>
    <property type="project" value="UniProtKB-KW"/>
</dbReference>
<dbReference type="GO" id="GO:0016887">
    <property type="term" value="F:ATP hydrolysis activity"/>
    <property type="evidence" value="ECO:0007669"/>
    <property type="project" value="InterPro"/>
</dbReference>
<evidence type="ECO:0000256" key="6">
    <source>
        <dbReference type="ARBA" id="ARBA00023136"/>
    </source>
</evidence>
<dbReference type="InterPro" id="IPR003593">
    <property type="entry name" value="AAA+_ATPase"/>
</dbReference>
<evidence type="ECO:0000256" key="4">
    <source>
        <dbReference type="ARBA" id="ARBA00022840"/>
    </source>
</evidence>
<dbReference type="Pfam" id="PF00005">
    <property type="entry name" value="ABC_tran"/>
    <property type="match status" value="1"/>
</dbReference>
<dbReference type="RefSeq" id="WP_249294170.1">
    <property type="nucleotide sequence ID" value="NZ_JACRSV010000001.1"/>
</dbReference>